<dbReference type="PANTHER" id="PTHR10890:SF3">
    <property type="entry name" value="CYSTEINE--TRNA LIGASE, CYTOPLASMIC"/>
    <property type="match status" value="1"/>
</dbReference>
<proteinExistence type="inferred from homology"/>
<comment type="catalytic activity">
    <reaction evidence="12">
        <text>tRNA(Cys) + L-cysteine + ATP = L-cysteinyl-tRNA(Cys) + AMP + diphosphate</text>
        <dbReference type="Rhea" id="RHEA:17773"/>
        <dbReference type="Rhea" id="RHEA-COMP:9661"/>
        <dbReference type="Rhea" id="RHEA-COMP:9679"/>
        <dbReference type="ChEBI" id="CHEBI:30616"/>
        <dbReference type="ChEBI" id="CHEBI:33019"/>
        <dbReference type="ChEBI" id="CHEBI:35235"/>
        <dbReference type="ChEBI" id="CHEBI:78442"/>
        <dbReference type="ChEBI" id="CHEBI:78517"/>
        <dbReference type="ChEBI" id="CHEBI:456215"/>
        <dbReference type="EC" id="6.1.1.16"/>
    </reaction>
</comment>
<dbReference type="InterPro" id="IPR015803">
    <property type="entry name" value="Cys-tRNA-ligase"/>
</dbReference>
<evidence type="ECO:0000256" key="11">
    <source>
        <dbReference type="ARBA" id="ARBA00023146"/>
    </source>
</evidence>
<evidence type="ECO:0000256" key="9">
    <source>
        <dbReference type="ARBA" id="ARBA00022840"/>
    </source>
</evidence>
<dbReference type="SUPFAM" id="SSF52374">
    <property type="entry name" value="Nucleotidylyl transferase"/>
    <property type="match status" value="1"/>
</dbReference>
<dbReference type="Gene3D" id="1.20.120.640">
    <property type="entry name" value="Anticodon-binding domain of a subclass of class I aminoacyl-tRNA synthetases"/>
    <property type="match status" value="1"/>
</dbReference>
<feature type="binding site" evidence="12">
    <location>
        <position position="29"/>
    </location>
    <ligand>
        <name>Zn(2+)</name>
        <dbReference type="ChEBI" id="CHEBI:29105"/>
    </ligand>
</feature>
<dbReference type="SUPFAM" id="SSF47323">
    <property type="entry name" value="Anticodon-binding domain of a subclass of class I aminoacyl-tRNA synthetases"/>
    <property type="match status" value="1"/>
</dbReference>
<keyword evidence="5 12" id="KW-0436">Ligase</keyword>
<dbReference type="PRINTS" id="PR00983">
    <property type="entry name" value="TRNASYNTHCYS"/>
</dbReference>
<dbReference type="Pfam" id="PF01406">
    <property type="entry name" value="tRNA-synt_1e"/>
    <property type="match status" value="1"/>
</dbReference>
<dbReference type="PANTHER" id="PTHR10890">
    <property type="entry name" value="CYSTEINYL-TRNA SYNTHETASE"/>
    <property type="match status" value="1"/>
</dbReference>
<keyword evidence="6 12" id="KW-0479">Metal-binding</keyword>
<dbReference type="NCBIfam" id="TIGR00435">
    <property type="entry name" value="cysS"/>
    <property type="match status" value="1"/>
</dbReference>
<keyword evidence="10 12" id="KW-0648">Protein biosynthesis</keyword>
<accession>A0A1G2QH14</accession>
<dbReference type="InterPro" id="IPR056411">
    <property type="entry name" value="CysS_C"/>
</dbReference>
<dbReference type="CDD" id="cd00672">
    <property type="entry name" value="CysRS_core"/>
    <property type="match status" value="1"/>
</dbReference>
<comment type="subunit">
    <text evidence="3 12">Monomer.</text>
</comment>
<evidence type="ECO:0000256" key="7">
    <source>
        <dbReference type="ARBA" id="ARBA00022741"/>
    </source>
</evidence>
<dbReference type="InterPro" id="IPR015273">
    <property type="entry name" value="Cys-tRNA-synt_Ia_DALR"/>
</dbReference>
<evidence type="ECO:0000313" key="15">
    <source>
        <dbReference type="Proteomes" id="UP000176222"/>
    </source>
</evidence>
<comment type="similarity">
    <text evidence="2 12">Belongs to the class-I aminoacyl-tRNA synthetase family.</text>
</comment>
<feature type="binding site" evidence="12">
    <location>
        <position position="223"/>
    </location>
    <ligand>
        <name>Zn(2+)</name>
        <dbReference type="ChEBI" id="CHEBI:29105"/>
    </ligand>
</feature>
<dbReference type="GO" id="GO:0005524">
    <property type="term" value="F:ATP binding"/>
    <property type="evidence" value="ECO:0007669"/>
    <property type="project" value="UniProtKB-UniRule"/>
</dbReference>
<dbReference type="STRING" id="1802436.A2370_01840"/>
<comment type="cofactor">
    <cofactor evidence="12">
        <name>Zn(2+)</name>
        <dbReference type="ChEBI" id="CHEBI:29105"/>
    </cofactor>
    <text evidence="12">Binds 1 zinc ion per subunit.</text>
</comment>
<feature type="binding site" evidence="12">
    <location>
        <position position="252"/>
    </location>
    <ligand>
        <name>Zn(2+)</name>
        <dbReference type="ChEBI" id="CHEBI:29105"/>
    </ligand>
</feature>
<keyword evidence="7 12" id="KW-0547">Nucleotide-binding</keyword>
<keyword evidence="11 12" id="KW-0030">Aminoacyl-tRNA synthetase</keyword>
<reference evidence="14 15" key="1">
    <citation type="journal article" date="2016" name="Nat. Commun.">
        <title>Thousands of microbial genomes shed light on interconnected biogeochemical processes in an aquifer system.</title>
        <authorList>
            <person name="Anantharaman K."/>
            <person name="Brown C.T."/>
            <person name="Hug L.A."/>
            <person name="Sharon I."/>
            <person name="Castelle C.J."/>
            <person name="Probst A.J."/>
            <person name="Thomas B.C."/>
            <person name="Singh A."/>
            <person name="Wilkins M.J."/>
            <person name="Karaoz U."/>
            <person name="Brodie E.L."/>
            <person name="Williams K.H."/>
            <person name="Hubbard S.S."/>
            <person name="Banfield J.F."/>
        </authorList>
    </citation>
    <scope>NUCLEOTIDE SEQUENCE [LARGE SCALE GENOMIC DNA]</scope>
</reference>
<evidence type="ECO:0000256" key="10">
    <source>
        <dbReference type="ARBA" id="ARBA00022917"/>
    </source>
</evidence>
<keyword evidence="9 12" id="KW-0067">ATP-binding</keyword>
<feature type="domain" description="Cysteinyl-tRNA synthetase class Ia DALR" evidence="13">
    <location>
        <begin position="359"/>
        <end position="410"/>
    </location>
</feature>
<evidence type="ECO:0000256" key="12">
    <source>
        <dbReference type="HAMAP-Rule" id="MF_00041"/>
    </source>
</evidence>
<feature type="binding site" evidence="12">
    <location>
        <position position="283"/>
    </location>
    <ligand>
        <name>ATP</name>
        <dbReference type="ChEBI" id="CHEBI:30616"/>
    </ligand>
</feature>
<evidence type="ECO:0000256" key="4">
    <source>
        <dbReference type="ARBA" id="ARBA00022490"/>
    </source>
</evidence>
<feature type="short sequence motif" description="'HIGH' region" evidence="12">
    <location>
        <begin position="31"/>
        <end position="41"/>
    </location>
</feature>
<dbReference type="HAMAP" id="MF_00041">
    <property type="entry name" value="Cys_tRNA_synth"/>
    <property type="match status" value="1"/>
</dbReference>
<sequence>MALTFYNTLGREKTEFTALKPPVVGIYSCGPTVYDYAHIGNLRAYVFADLIGRVLRRQGFQTHHLINITDVGHLVGENSNGEDKVEKKAKADHKTTKEIVDFYTQAFFVDLAKIAIDRRQFEFPKASDHVADQIELIKKLEAKGFTYQTSDGLYFDTSKYPAYAELGKLDLAGLKEGARVEKNPEKKNPSDFALWKFSRPAETRQQEWDSPWGIGFPGWHIECSAMSMKYLGEHFDIHTGGIDHISVHHSNERAQSEGATGQPFVNYWLHTDFLTVDSQKMAKSLGNFYRLEDLENKGYHPLGFRYFLLSAHYRSALNFTWEALTGAETAWQRLINLAREWKSQAENISGKISVDYQKKFNSFLDNDLNTPQGLALIWDMAKDSNLSPVDKFATLIDFDTVLGLQIAEHLNNEKISTEITLLAEEREKARHNKDWAEADRIRQELADLGYEVLDTETGYNLRPKGQI</sequence>
<keyword evidence="4 12" id="KW-0963">Cytoplasm</keyword>
<dbReference type="EC" id="6.1.1.16" evidence="12"/>
<dbReference type="Pfam" id="PF09190">
    <property type="entry name" value="DALR_2"/>
    <property type="match status" value="1"/>
</dbReference>
<evidence type="ECO:0000256" key="5">
    <source>
        <dbReference type="ARBA" id="ARBA00022598"/>
    </source>
</evidence>
<evidence type="ECO:0000259" key="13">
    <source>
        <dbReference type="SMART" id="SM00840"/>
    </source>
</evidence>
<dbReference type="GO" id="GO:0006423">
    <property type="term" value="P:cysteinyl-tRNA aminoacylation"/>
    <property type="evidence" value="ECO:0007669"/>
    <property type="project" value="UniProtKB-UniRule"/>
</dbReference>
<dbReference type="GO" id="GO:0008270">
    <property type="term" value="F:zinc ion binding"/>
    <property type="evidence" value="ECO:0007669"/>
    <property type="project" value="UniProtKB-UniRule"/>
</dbReference>
<keyword evidence="8 12" id="KW-0862">Zinc</keyword>
<dbReference type="GO" id="GO:0005829">
    <property type="term" value="C:cytosol"/>
    <property type="evidence" value="ECO:0007669"/>
    <property type="project" value="TreeGrafter"/>
</dbReference>
<evidence type="ECO:0000256" key="1">
    <source>
        <dbReference type="ARBA" id="ARBA00004496"/>
    </source>
</evidence>
<dbReference type="AlphaFoldDB" id="A0A1G2QH14"/>
<dbReference type="InterPro" id="IPR014729">
    <property type="entry name" value="Rossmann-like_a/b/a_fold"/>
</dbReference>
<feature type="binding site" evidence="12">
    <location>
        <position position="248"/>
    </location>
    <ligand>
        <name>Zn(2+)</name>
        <dbReference type="ChEBI" id="CHEBI:29105"/>
    </ligand>
</feature>
<dbReference type="Gene3D" id="3.40.50.620">
    <property type="entry name" value="HUPs"/>
    <property type="match status" value="1"/>
</dbReference>
<evidence type="ECO:0000256" key="6">
    <source>
        <dbReference type="ARBA" id="ARBA00022723"/>
    </source>
</evidence>
<dbReference type="InterPro" id="IPR032678">
    <property type="entry name" value="tRNA-synt_1_cat_dom"/>
</dbReference>
<feature type="short sequence motif" description="'KMSKS' region" evidence="12">
    <location>
        <begin position="280"/>
        <end position="284"/>
    </location>
</feature>
<gene>
    <name evidence="12" type="primary">cysS</name>
    <name evidence="14" type="ORF">A2370_01840</name>
</gene>
<evidence type="ECO:0000313" key="14">
    <source>
        <dbReference type="EMBL" id="OHA59271.1"/>
    </source>
</evidence>
<evidence type="ECO:0000256" key="8">
    <source>
        <dbReference type="ARBA" id="ARBA00022833"/>
    </source>
</evidence>
<dbReference type="Pfam" id="PF23493">
    <property type="entry name" value="CysS_C"/>
    <property type="match status" value="1"/>
</dbReference>
<comment type="subcellular location">
    <subcellularLocation>
        <location evidence="1 12">Cytoplasm</location>
    </subcellularLocation>
</comment>
<name>A0A1G2QH14_9BACT</name>
<evidence type="ECO:0000256" key="2">
    <source>
        <dbReference type="ARBA" id="ARBA00005594"/>
    </source>
</evidence>
<dbReference type="SMART" id="SM00840">
    <property type="entry name" value="DALR_2"/>
    <property type="match status" value="1"/>
</dbReference>
<protein>
    <recommendedName>
        <fullName evidence="12">Cysteine--tRNA ligase</fullName>
        <ecNumber evidence="12">6.1.1.16</ecNumber>
    </recommendedName>
    <alternativeName>
        <fullName evidence="12">Cysteinyl-tRNA synthetase</fullName>
        <shortName evidence="12">CysRS</shortName>
    </alternativeName>
</protein>
<comment type="caution">
    <text evidence="14">The sequence shown here is derived from an EMBL/GenBank/DDBJ whole genome shotgun (WGS) entry which is preliminary data.</text>
</comment>
<dbReference type="GO" id="GO:0004817">
    <property type="term" value="F:cysteine-tRNA ligase activity"/>
    <property type="evidence" value="ECO:0007669"/>
    <property type="project" value="UniProtKB-UniRule"/>
</dbReference>
<dbReference type="InterPro" id="IPR009080">
    <property type="entry name" value="tRNAsynth_Ia_anticodon-bd"/>
</dbReference>
<dbReference type="Proteomes" id="UP000176222">
    <property type="component" value="Unassembled WGS sequence"/>
</dbReference>
<organism evidence="14 15">
    <name type="scientific">Candidatus Vogelbacteria bacterium RIFOXYB1_FULL_42_16</name>
    <dbReference type="NCBI Taxonomy" id="1802436"/>
    <lineage>
        <taxon>Bacteria</taxon>
        <taxon>Candidatus Vogeliibacteriota</taxon>
    </lineage>
</organism>
<evidence type="ECO:0000256" key="3">
    <source>
        <dbReference type="ARBA" id="ARBA00011245"/>
    </source>
</evidence>
<dbReference type="InterPro" id="IPR024909">
    <property type="entry name" value="Cys-tRNA/MSH_ligase"/>
</dbReference>
<dbReference type="EMBL" id="MHTH01000002">
    <property type="protein sequence ID" value="OHA59271.1"/>
    <property type="molecule type" value="Genomic_DNA"/>
</dbReference>